<dbReference type="EMBL" id="OK040790">
    <property type="protein sequence ID" value="UDL16040.1"/>
    <property type="molecule type" value="Genomic_DNA"/>
</dbReference>
<dbReference type="KEGG" id="vg:80019931"/>
<evidence type="ECO:0000313" key="1">
    <source>
        <dbReference type="EMBL" id="UDL16040.1"/>
    </source>
</evidence>
<dbReference type="GeneID" id="80019931"/>
<proteinExistence type="predicted"/>
<sequence length="78" mass="8660">MNESTFVPGLSQSQALTRAAQKLSDAKARLAEAEELQDRGEFVPLLDRYLDTVENAELAYKAAFKAYTNPFGVEKTFS</sequence>
<dbReference type="Proteomes" id="UP000827768">
    <property type="component" value="Segment"/>
</dbReference>
<evidence type="ECO:0000313" key="2">
    <source>
        <dbReference type="Proteomes" id="UP000827768"/>
    </source>
</evidence>
<protein>
    <submittedName>
        <fullName evidence="1">Uncharacterized protein</fullName>
    </submittedName>
</protein>
<organism evidence="1 2">
    <name type="scientific">Microbacterium phage Pumpernickel</name>
    <dbReference type="NCBI Taxonomy" id="2885983"/>
    <lineage>
        <taxon>Viruses</taxon>
        <taxon>Duplodnaviria</taxon>
        <taxon>Heunggongvirae</taxon>
        <taxon>Uroviricota</taxon>
        <taxon>Caudoviricetes</taxon>
        <taxon>Pumpernickelvirus</taxon>
        <taxon>Pumpernickelvirus pumpernickel</taxon>
    </lineage>
</organism>
<name>A0AAE8Y7E0_9CAUD</name>
<dbReference type="RefSeq" id="YP_010755280.1">
    <property type="nucleotide sequence ID" value="NC_073468.1"/>
</dbReference>
<reference evidence="1" key="1">
    <citation type="submission" date="2021-09" db="EMBL/GenBank/DDBJ databases">
        <authorList>
            <person name="Andersen S.H."/>
            <person name="Beall E.A."/>
            <person name="Cappelle B."/>
            <person name="Falteisek K.J."/>
            <person name="Fenske B.A."/>
            <person name="Gansluckner N.W."/>
            <person name="Gilbertson S.M."/>
            <person name="Krings K.J."/>
            <person name="Mobeck M."/>
            <person name="Odeku J.O."/>
            <person name="Poncelet M.E."/>
            <person name="Rohr J.R."/>
            <person name="Rolands L."/>
            <person name="Whipple C.D."/>
            <person name="Whipple E.M."/>
            <person name="Spring A.M."/>
            <person name="Klyczek K."/>
            <person name="Garlena R.A."/>
            <person name="Russell D.A."/>
            <person name="Pope W.H."/>
            <person name="Jacobs-Sera D."/>
            <person name="Hatfull G.F."/>
        </authorList>
    </citation>
    <scope>NUCLEOTIDE SEQUENCE</scope>
</reference>
<accession>A0AAE8Y7E0</accession>
<gene>
    <name evidence="1" type="primary">290</name>
    <name evidence="1" type="ORF">SEA_PUMPERNICKEL_290</name>
</gene>
<keyword evidence="2" id="KW-1185">Reference proteome</keyword>